<dbReference type="Proteomes" id="UP001333710">
    <property type="component" value="Chromosome"/>
</dbReference>
<reference evidence="1" key="1">
    <citation type="submission" date="2023-01" db="EMBL/GenBank/DDBJ databases">
        <title>Complete genome sequence of Planctobacterium marinum strain Dej080120_11.</title>
        <authorList>
            <person name="Ueki S."/>
            <person name="Maruyama F."/>
        </authorList>
    </citation>
    <scope>NUCLEOTIDE SEQUENCE</scope>
    <source>
        <strain evidence="1">Dej080120_11</strain>
    </source>
</reference>
<proteinExistence type="predicted"/>
<name>A0AA48KQE0_9ALTE</name>
<protein>
    <submittedName>
        <fullName evidence="1">Uncharacterized protein</fullName>
    </submittedName>
</protein>
<dbReference type="InterPro" id="IPR021436">
    <property type="entry name" value="DUF3085"/>
</dbReference>
<evidence type="ECO:0000313" key="1">
    <source>
        <dbReference type="EMBL" id="BDX04982.1"/>
    </source>
</evidence>
<accession>A0AA48KQE0</accession>
<keyword evidence="2" id="KW-1185">Reference proteome</keyword>
<dbReference type="RefSeq" id="WP_338290888.1">
    <property type="nucleotide sequence ID" value="NZ_AP027272.1"/>
</dbReference>
<dbReference type="AlphaFoldDB" id="A0AA48KQE0"/>
<dbReference type="Pfam" id="PF11284">
    <property type="entry name" value="DUF3085"/>
    <property type="match status" value="1"/>
</dbReference>
<sequence length="160" mass="17828">MAAAVFNLSDINNLMRELQGDVVLYPTFEHIFMESLYPDGIILDEYGRTRAQAEAAEEKFRPDTSRIITSKIPRALIMKNDKGLYICNNLKNELTPFRRGAIAFAKGCNPITDDDWAKYTRQIAPGEINQIVPIADVVAAIRSKSDTLVVEIGHQSQSAA</sequence>
<dbReference type="EMBL" id="AP027272">
    <property type="protein sequence ID" value="BDX04982.1"/>
    <property type="molecule type" value="Genomic_DNA"/>
</dbReference>
<dbReference type="KEGG" id="pmaw:MACH26_05030"/>
<evidence type="ECO:0000313" key="2">
    <source>
        <dbReference type="Proteomes" id="UP001333710"/>
    </source>
</evidence>
<organism evidence="1 2">
    <name type="scientific">Planctobacterium marinum</name>
    <dbReference type="NCBI Taxonomy" id="1631968"/>
    <lineage>
        <taxon>Bacteria</taxon>
        <taxon>Pseudomonadati</taxon>
        <taxon>Pseudomonadota</taxon>
        <taxon>Gammaproteobacteria</taxon>
        <taxon>Alteromonadales</taxon>
        <taxon>Alteromonadaceae</taxon>
        <taxon>Planctobacterium</taxon>
    </lineage>
</organism>
<gene>
    <name evidence="1" type="ORF">MACH26_05030</name>
</gene>